<dbReference type="NCBIfam" id="NF008293">
    <property type="entry name" value="PRK11073.1"/>
    <property type="match status" value="1"/>
</dbReference>
<dbReference type="GO" id="GO:0006355">
    <property type="term" value="P:regulation of DNA-templated transcription"/>
    <property type="evidence" value="ECO:0007669"/>
    <property type="project" value="InterPro"/>
</dbReference>
<dbReference type="Gene3D" id="1.10.287.130">
    <property type="match status" value="1"/>
</dbReference>
<keyword evidence="10" id="KW-0535">Nitrogen fixation</keyword>
<dbReference type="GO" id="GO:0016787">
    <property type="term" value="F:hydrolase activity"/>
    <property type="evidence" value="ECO:0007669"/>
    <property type="project" value="UniProtKB-KW"/>
</dbReference>
<sequence>MEKQQVLDNLLTGVLVVDEAMKVTYLNTSAESLLGVSRVKSQGQPLAHLLGEYLSMSRFEEILATGQGFIDADCNLGQVHVELAVSVLEGDSRRLVIELTPIDQLKRLSQDAFHQVQQQASQEILRGLAHEIKNPLGGLRGAAQLLSLELTPEQREYTDLIMAQVDRLTDLVDRLLGPKTGPQRSLINIHQVLERVRTLVCLQVPEGIRILRDYDPSLPDMALDGAQIEQAVLNILQNAAQALGESGQIILRSRVASGVTLQGSRHRMVARIDIEDNGPGVPEKLKDTLFYPLVTGRADGSGMGLAIAQSLVALHGGRIELDSQPGRTLFTLYLPMEEA</sequence>
<dbReference type="SUPFAM" id="SSF55785">
    <property type="entry name" value="PYP-like sensor domain (PAS domain)"/>
    <property type="match status" value="1"/>
</dbReference>
<organism evidence="17 18">
    <name type="scientific">Gallaecimonas pentaromativorans</name>
    <dbReference type="NCBI Taxonomy" id="584787"/>
    <lineage>
        <taxon>Bacteria</taxon>
        <taxon>Pseudomonadati</taxon>
        <taxon>Pseudomonadota</taxon>
        <taxon>Gammaproteobacteria</taxon>
        <taxon>Enterobacterales</taxon>
        <taxon>Gallaecimonadaceae</taxon>
        <taxon>Gallaecimonas</taxon>
    </lineage>
</organism>
<dbReference type="Pfam" id="PF02518">
    <property type="entry name" value="HATPase_c"/>
    <property type="match status" value="1"/>
</dbReference>
<dbReference type="InterPro" id="IPR035965">
    <property type="entry name" value="PAS-like_dom_sf"/>
</dbReference>
<evidence type="ECO:0000313" key="17">
    <source>
        <dbReference type="EMBL" id="ROQ24304.1"/>
    </source>
</evidence>
<dbReference type="Gene3D" id="3.30.450.20">
    <property type="entry name" value="PAS domain"/>
    <property type="match status" value="1"/>
</dbReference>
<dbReference type="AlphaFoldDB" id="A0A3N1NWV0"/>
<evidence type="ECO:0000256" key="8">
    <source>
        <dbReference type="ARBA" id="ARBA00022840"/>
    </source>
</evidence>
<feature type="domain" description="PAS" evidence="16">
    <location>
        <begin position="1"/>
        <end position="73"/>
    </location>
</feature>
<dbReference type="InterPro" id="IPR004358">
    <property type="entry name" value="Sig_transdc_His_kin-like_C"/>
</dbReference>
<dbReference type="EMBL" id="RJUL01000007">
    <property type="protein sequence ID" value="ROQ24304.1"/>
    <property type="molecule type" value="Genomic_DNA"/>
</dbReference>
<keyword evidence="8" id="KW-0067">ATP-binding</keyword>
<keyword evidence="5" id="KW-0547">Nucleotide-binding</keyword>
<dbReference type="InterPro" id="IPR003594">
    <property type="entry name" value="HATPase_dom"/>
</dbReference>
<keyword evidence="4" id="KW-0808">Transferase</keyword>
<dbReference type="EC" id="2.7.13.3" evidence="2"/>
<dbReference type="CDD" id="cd00130">
    <property type="entry name" value="PAS"/>
    <property type="match status" value="1"/>
</dbReference>
<dbReference type="STRING" id="584787.GCA_001247655_00620"/>
<keyword evidence="9" id="KW-0902">Two-component regulatory system</keyword>
<dbReference type="InterPro" id="IPR000014">
    <property type="entry name" value="PAS"/>
</dbReference>
<dbReference type="CDD" id="cd00082">
    <property type="entry name" value="HisKA"/>
    <property type="match status" value="1"/>
</dbReference>
<evidence type="ECO:0000256" key="13">
    <source>
        <dbReference type="ARBA" id="ARBA00042313"/>
    </source>
</evidence>
<dbReference type="GO" id="GO:0000155">
    <property type="term" value="F:phosphorelay sensor kinase activity"/>
    <property type="evidence" value="ECO:0007669"/>
    <property type="project" value="InterPro"/>
</dbReference>
<dbReference type="PANTHER" id="PTHR43065">
    <property type="entry name" value="SENSOR HISTIDINE KINASE"/>
    <property type="match status" value="1"/>
</dbReference>
<dbReference type="RefSeq" id="WP_123422023.1">
    <property type="nucleotide sequence ID" value="NZ_RJUL01000007.1"/>
</dbReference>
<evidence type="ECO:0000259" key="16">
    <source>
        <dbReference type="PROSITE" id="PS50112"/>
    </source>
</evidence>
<keyword evidence="18" id="KW-1185">Reference proteome</keyword>
<evidence type="ECO:0000256" key="7">
    <source>
        <dbReference type="ARBA" id="ARBA00022801"/>
    </source>
</evidence>
<dbReference type="SMART" id="SM00091">
    <property type="entry name" value="PAS"/>
    <property type="match status" value="1"/>
</dbReference>
<evidence type="ECO:0000256" key="11">
    <source>
        <dbReference type="ARBA" id="ARBA00037696"/>
    </source>
</evidence>
<evidence type="ECO:0000256" key="10">
    <source>
        <dbReference type="ARBA" id="ARBA00023231"/>
    </source>
</evidence>
<keyword evidence="7" id="KW-0378">Hydrolase</keyword>
<dbReference type="PROSITE" id="PS50112">
    <property type="entry name" value="PAS"/>
    <property type="match status" value="1"/>
</dbReference>
<dbReference type="SUPFAM" id="SSF55874">
    <property type="entry name" value="ATPase domain of HSP90 chaperone/DNA topoisomerase II/histidine kinase"/>
    <property type="match status" value="1"/>
</dbReference>
<evidence type="ECO:0000259" key="15">
    <source>
        <dbReference type="PROSITE" id="PS50109"/>
    </source>
</evidence>
<comment type="catalytic activity">
    <reaction evidence="1">
        <text>ATP + protein L-histidine = ADP + protein N-phospho-L-histidine.</text>
        <dbReference type="EC" id="2.7.13.3"/>
    </reaction>
</comment>
<dbReference type="Gene3D" id="3.30.565.10">
    <property type="entry name" value="Histidine kinase-like ATPase, C-terminal domain"/>
    <property type="match status" value="1"/>
</dbReference>
<reference evidence="17 18" key="1">
    <citation type="submission" date="2018-11" db="EMBL/GenBank/DDBJ databases">
        <title>Genomic Encyclopedia of Type Strains, Phase IV (KMG-IV): sequencing the most valuable type-strain genomes for metagenomic binning, comparative biology and taxonomic classification.</title>
        <authorList>
            <person name="Goeker M."/>
        </authorList>
    </citation>
    <scope>NUCLEOTIDE SEQUENCE [LARGE SCALE GENOMIC DNA]</scope>
    <source>
        <strain evidence="17 18">DSM 21945</strain>
    </source>
</reference>
<comment type="caution">
    <text evidence="17">The sequence shown here is derived from an EMBL/GenBank/DDBJ whole genome shotgun (WGS) entry which is preliminary data.</text>
</comment>
<keyword evidence="3" id="KW-0597">Phosphoprotein</keyword>
<dbReference type="Pfam" id="PF00989">
    <property type="entry name" value="PAS"/>
    <property type="match status" value="1"/>
</dbReference>
<evidence type="ECO:0000256" key="14">
    <source>
        <dbReference type="ARBA" id="ARBA00043094"/>
    </source>
</evidence>
<evidence type="ECO:0000256" key="4">
    <source>
        <dbReference type="ARBA" id="ARBA00022679"/>
    </source>
</evidence>
<dbReference type="SMART" id="SM00387">
    <property type="entry name" value="HATPase_c"/>
    <property type="match status" value="1"/>
</dbReference>
<evidence type="ECO:0000256" key="2">
    <source>
        <dbReference type="ARBA" id="ARBA00012438"/>
    </source>
</evidence>
<dbReference type="InterPro" id="IPR003661">
    <property type="entry name" value="HisK_dim/P_dom"/>
</dbReference>
<evidence type="ECO:0000256" key="12">
    <source>
        <dbReference type="ARBA" id="ARBA00039567"/>
    </source>
</evidence>
<evidence type="ECO:0000256" key="9">
    <source>
        <dbReference type="ARBA" id="ARBA00023012"/>
    </source>
</evidence>
<dbReference type="GO" id="GO:0005524">
    <property type="term" value="F:ATP binding"/>
    <property type="evidence" value="ECO:0007669"/>
    <property type="project" value="UniProtKB-KW"/>
</dbReference>
<comment type="function">
    <text evidence="11">Member of the two-component regulatory system NtrB/NtrC, which controls expression of the nitrogen-regulated (ntr) genes in response to nitrogen limitation. Under conditions of nitrogen limitation, NtrB autophosphorylates and transfers the phosphoryl group to NtrC. In the presence of nitrogen, acts as a phosphatase that dephosphorylates and inactivates NtrC.</text>
</comment>
<dbReference type="InterPro" id="IPR036097">
    <property type="entry name" value="HisK_dim/P_sf"/>
</dbReference>
<dbReference type="InterPro" id="IPR005467">
    <property type="entry name" value="His_kinase_dom"/>
</dbReference>
<gene>
    <name evidence="17" type="ORF">EDC28_107186</name>
</gene>
<protein>
    <recommendedName>
        <fullName evidence="12">Sensory histidine kinase/phosphatase NtrB</fullName>
        <ecNumber evidence="2">2.7.13.3</ecNumber>
    </recommendedName>
    <alternativeName>
        <fullName evidence="13">Nitrogen regulation protein NR(II)</fullName>
    </alternativeName>
    <alternativeName>
        <fullName evidence="14">Nitrogen regulator II</fullName>
    </alternativeName>
</protein>
<proteinExistence type="predicted"/>
<evidence type="ECO:0000256" key="1">
    <source>
        <dbReference type="ARBA" id="ARBA00000085"/>
    </source>
</evidence>
<name>A0A3N1NWV0_9GAMM</name>
<dbReference type="PRINTS" id="PR00344">
    <property type="entry name" value="BCTRLSENSOR"/>
</dbReference>
<dbReference type="PANTHER" id="PTHR43065:SF16">
    <property type="entry name" value="SENSORY HISTIDINE KINASE_PHOSPHATASE NTRB"/>
    <property type="match status" value="1"/>
</dbReference>
<dbReference type="PROSITE" id="PS50109">
    <property type="entry name" value="HIS_KIN"/>
    <property type="match status" value="1"/>
</dbReference>
<dbReference type="InterPro" id="IPR036890">
    <property type="entry name" value="HATPase_C_sf"/>
</dbReference>
<dbReference type="InterPro" id="IPR013767">
    <property type="entry name" value="PAS_fold"/>
</dbReference>
<evidence type="ECO:0000256" key="3">
    <source>
        <dbReference type="ARBA" id="ARBA00022553"/>
    </source>
</evidence>
<evidence type="ECO:0000313" key="18">
    <source>
        <dbReference type="Proteomes" id="UP000268033"/>
    </source>
</evidence>
<feature type="domain" description="Histidine kinase" evidence="15">
    <location>
        <begin position="127"/>
        <end position="338"/>
    </location>
</feature>
<dbReference type="Proteomes" id="UP000268033">
    <property type="component" value="Unassembled WGS sequence"/>
</dbReference>
<keyword evidence="6 17" id="KW-0418">Kinase</keyword>
<dbReference type="SMART" id="SM00388">
    <property type="entry name" value="HisKA"/>
    <property type="match status" value="1"/>
</dbReference>
<evidence type="ECO:0000256" key="6">
    <source>
        <dbReference type="ARBA" id="ARBA00022777"/>
    </source>
</evidence>
<dbReference type="Pfam" id="PF00512">
    <property type="entry name" value="HisKA"/>
    <property type="match status" value="1"/>
</dbReference>
<dbReference type="SUPFAM" id="SSF47384">
    <property type="entry name" value="Homodimeric domain of signal transducing histidine kinase"/>
    <property type="match status" value="1"/>
</dbReference>
<accession>A0A3N1NWV0</accession>
<evidence type="ECO:0000256" key="5">
    <source>
        <dbReference type="ARBA" id="ARBA00022741"/>
    </source>
</evidence>